<dbReference type="AlphaFoldDB" id="A0A381XND6"/>
<evidence type="ECO:0008006" key="3">
    <source>
        <dbReference type="Google" id="ProtNLM"/>
    </source>
</evidence>
<accession>A0A381XND6</accession>
<name>A0A381XND6_9ZZZZ</name>
<feature type="region of interest" description="Disordered" evidence="1">
    <location>
        <begin position="40"/>
        <end position="67"/>
    </location>
</feature>
<sequence length="247" mass="24815">MRVTSTLIVLLVAWVIASRVAEPSVRPVLYATRPVVSTTTVPTTTVPTTTVPTTTVPTTTVPTTTVPTTTVPTTTVPIDEVAILSAAYRWGPSEASVILQQVLGVSADGWYGPATRTAHVVENQSRGLPLDGIPPVPTTTTTAPPPTTSVASVSEQGDGPTTTAAPPTTTAAPPTTTAAPPTTTAAPPTTTAAPPTTTAPPIMVNPTFGGMGAELVAQLLGQPCIADGDLSDCPPEVGLLVTGLVGG</sequence>
<organism evidence="2">
    <name type="scientific">marine metagenome</name>
    <dbReference type="NCBI Taxonomy" id="408172"/>
    <lineage>
        <taxon>unclassified sequences</taxon>
        <taxon>metagenomes</taxon>
        <taxon>ecological metagenomes</taxon>
    </lineage>
</organism>
<evidence type="ECO:0000256" key="1">
    <source>
        <dbReference type="SAM" id="MobiDB-lite"/>
    </source>
</evidence>
<feature type="region of interest" description="Disordered" evidence="1">
    <location>
        <begin position="125"/>
        <end position="200"/>
    </location>
</feature>
<reference evidence="2" key="1">
    <citation type="submission" date="2018-05" db="EMBL/GenBank/DDBJ databases">
        <authorList>
            <person name="Lanie J.A."/>
            <person name="Ng W.-L."/>
            <person name="Kazmierczak K.M."/>
            <person name="Andrzejewski T.M."/>
            <person name="Davidsen T.M."/>
            <person name="Wayne K.J."/>
            <person name="Tettelin H."/>
            <person name="Glass J.I."/>
            <person name="Rusch D."/>
            <person name="Podicherti R."/>
            <person name="Tsui H.-C.T."/>
            <person name="Winkler M.E."/>
        </authorList>
    </citation>
    <scope>NUCLEOTIDE SEQUENCE</scope>
</reference>
<feature type="compositionally biased region" description="Low complexity" evidence="1">
    <location>
        <begin position="148"/>
        <end position="200"/>
    </location>
</feature>
<gene>
    <name evidence="2" type="ORF">METZ01_LOCUS118591</name>
</gene>
<feature type="compositionally biased region" description="Pro residues" evidence="1">
    <location>
        <begin position="132"/>
        <end position="147"/>
    </location>
</feature>
<protein>
    <recommendedName>
        <fullName evidence="3">Peptidoglycan binding-like domain-containing protein</fullName>
    </recommendedName>
</protein>
<evidence type="ECO:0000313" key="2">
    <source>
        <dbReference type="EMBL" id="SVA65737.1"/>
    </source>
</evidence>
<dbReference type="EMBL" id="UINC01015644">
    <property type="protein sequence ID" value="SVA65737.1"/>
    <property type="molecule type" value="Genomic_DNA"/>
</dbReference>
<proteinExistence type="predicted"/>